<proteinExistence type="predicted"/>
<accession>A0A8X6FI70</accession>
<comment type="caution">
    <text evidence="3">The sequence shown here is derived from an EMBL/GenBank/DDBJ whole genome shotgun (WGS) entry which is preliminary data.</text>
</comment>
<sequence>MWSSIAARITVIAVLSWIQISHAEEAVKKEGLDPGTVQMLSNILESLDAFRNDRLRDLEKIRLTTPSGNGTTVARVGEISESPSNSSVSEHIRALKEGIMGHNPVKKTFGYKVTVYTSPIGENGKDTKPVLVTQYVGGDMKPGIANRRADESEDLQESANHPDKQLVHSSESAHLPVQVSVTSIGGGDGSESSATKGATDHNRKTEHSQSSEKGHQQQHTLHSNIAKGHDHERHSAKHDEHHKETEKESHRHDTQAHDKGGASQQGIRERTEIEYYERGKA</sequence>
<keyword evidence="4" id="KW-1185">Reference proteome</keyword>
<dbReference type="OrthoDB" id="6435025at2759"/>
<evidence type="ECO:0000256" key="2">
    <source>
        <dbReference type="SAM" id="SignalP"/>
    </source>
</evidence>
<evidence type="ECO:0000256" key="1">
    <source>
        <dbReference type="SAM" id="MobiDB-lite"/>
    </source>
</evidence>
<feature type="signal peptide" evidence="2">
    <location>
        <begin position="1"/>
        <end position="23"/>
    </location>
</feature>
<feature type="compositionally biased region" description="Basic and acidic residues" evidence="1">
    <location>
        <begin position="198"/>
        <end position="215"/>
    </location>
</feature>
<gene>
    <name evidence="3" type="primary">X975_19161</name>
    <name evidence="3" type="ORF">TNCT_392381</name>
</gene>
<feature type="chain" id="PRO_5036461009" evidence="2">
    <location>
        <begin position="24"/>
        <end position="281"/>
    </location>
</feature>
<feature type="region of interest" description="Disordered" evidence="1">
    <location>
        <begin position="138"/>
        <end position="281"/>
    </location>
</feature>
<evidence type="ECO:0000313" key="3">
    <source>
        <dbReference type="EMBL" id="GFQ80322.1"/>
    </source>
</evidence>
<keyword evidence="2" id="KW-0732">Signal</keyword>
<protein>
    <submittedName>
        <fullName evidence="3">Uncharacterized protein</fullName>
    </submittedName>
</protein>
<name>A0A8X6FI70_TRICU</name>
<dbReference type="EMBL" id="BMAO01022206">
    <property type="protein sequence ID" value="GFQ80322.1"/>
    <property type="molecule type" value="Genomic_DNA"/>
</dbReference>
<dbReference type="AlphaFoldDB" id="A0A8X6FI70"/>
<evidence type="ECO:0000313" key="4">
    <source>
        <dbReference type="Proteomes" id="UP000887116"/>
    </source>
</evidence>
<feature type="compositionally biased region" description="Basic and acidic residues" evidence="1">
    <location>
        <begin position="267"/>
        <end position="281"/>
    </location>
</feature>
<dbReference type="Proteomes" id="UP000887116">
    <property type="component" value="Unassembled WGS sequence"/>
</dbReference>
<reference evidence="3" key="1">
    <citation type="submission" date="2020-07" db="EMBL/GenBank/DDBJ databases">
        <title>Multicomponent nature underlies the extraordinary mechanical properties of spider dragline silk.</title>
        <authorList>
            <person name="Kono N."/>
            <person name="Nakamura H."/>
            <person name="Mori M."/>
            <person name="Yoshida Y."/>
            <person name="Ohtoshi R."/>
            <person name="Malay A.D."/>
            <person name="Moran D.A.P."/>
            <person name="Tomita M."/>
            <person name="Numata K."/>
            <person name="Arakawa K."/>
        </authorList>
    </citation>
    <scope>NUCLEOTIDE SEQUENCE</scope>
</reference>
<feature type="compositionally biased region" description="Basic and acidic residues" evidence="1">
    <location>
        <begin position="227"/>
        <end position="260"/>
    </location>
</feature>
<organism evidence="3 4">
    <name type="scientific">Trichonephila clavata</name>
    <name type="common">Joro spider</name>
    <name type="synonym">Nephila clavata</name>
    <dbReference type="NCBI Taxonomy" id="2740835"/>
    <lineage>
        <taxon>Eukaryota</taxon>
        <taxon>Metazoa</taxon>
        <taxon>Ecdysozoa</taxon>
        <taxon>Arthropoda</taxon>
        <taxon>Chelicerata</taxon>
        <taxon>Arachnida</taxon>
        <taxon>Araneae</taxon>
        <taxon>Araneomorphae</taxon>
        <taxon>Entelegynae</taxon>
        <taxon>Araneoidea</taxon>
        <taxon>Nephilidae</taxon>
        <taxon>Trichonephila</taxon>
    </lineage>
</organism>